<feature type="non-terminal residue" evidence="1">
    <location>
        <position position="262"/>
    </location>
</feature>
<proteinExistence type="predicted"/>
<sequence length="262" mass="26951">HIIPRVDLGVSVLSGIASASVFLQLDGYGSLDMSLQVEGSASTSVLPSAPAKTMADTETLSLPATTTATSEEAVAPTEQPSAESPEDPSSTDSSDAVSSTASDAKLDEANTETTPTSTADIVAATGNSDPYVPELAELSPSPQGEDYNATEPTSQAALQVAVTLATSDETSSRTSLEIMSTLAVVLELKWASRLSLVLKANCSPSGRILCPPTCSVRVGKSLRSIGAWHGPITPSLPHSLQSRQLDGLICPAITDSINALNQ</sequence>
<evidence type="ECO:0000313" key="2">
    <source>
        <dbReference type="Proteomes" id="UP000789525"/>
    </source>
</evidence>
<keyword evidence="2" id="KW-1185">Reference proteome</keyword>
<comment type="caution">
    <text evidence="1">The sequence shown here is derived from an EMBL/GenBank/DDBJ whole genome shotgun (WGS) entry which is preliminary data.</text>
</comment>
<name>A0ACA9QAZ7_9GLOM</name>
<organism evidence="1 2">
    <name type="scientific">Acaulospora colombiana</name>
    <dbReference type="NCBI Taxonomy" id="27376"/>
    <lineage>
        <taxon>Eukaryota</taxon>
        <taxon>Fungi</taxon>
        <taxon>Fungi incertae sedis</taxon>
        <taxon>Mucoromycota</taxon>
        <taxon>Glomeromycotina</taxon>
        <taxon>Glomeromycetes</taxon>
        <taxon>Diversisporales</taxon>
        <taxon>Acaulosporaceae</taxon>
        <taxon>Acaulospora</taxon>
    </lineage>
</organism>
<reference evidence="1" key="1">
    <citation type="submission" date="2021-06" db="EMBL/GenBank/DDBJ databases">
        <authorList>
            <person name="Kallberg Y."/>
            <person name="Tangrot J."/>
            <person name="Rosling A."/>
        </authorList>
    </citation>
    <scope>NUCLEOTIDE SEQUENCE</scope>
    <source>
        <strain evidence="1">CL356</strain>
    </source>
</reference>
<gene>
    <name evidence="1" type="ORF">ACOLOM_LOCUS12389</name>
</gene>
<dbReference type="EMBL" id="CAJVPT010049965">
    <property type="protein sequence ID" value="CAG8745071.1"/>
    <property type="molecule type" value="Genomic_DNA"/>
</dbReference>
<feature type="non-terminal residue" evidence="1">
    <location>
        <position position="1"/>
    </location>
</feature>
<dbReference type="Proteomes" id="UP000789525">
    <property type="component" value="Unassembled WGS sequence"/>
</dbReference>
<evidence type="ECO:0000313" key="1">
    <source>
        <dbReference type="EMBL" id="CAG8745071.1"/>
    </source>
</evidence>
<accession>A0ACA9QAZ7</accession>
<protein>
    <submittedName>
        <fullName evidence="1">16744_t:CDS:1</fullName>
    </submittedName>
</protein>